<name>A0A133PGV5_9FIRM</name>
<proteinExistence type="predicted"/>
<dbReference type="PATRIC" id="fig|54005.3.peg.1818"/>
<keyword evidence="1" id="KW-0732">Signal</keyword>
<gene>
    <name evidence="2" type="ORF">HMPREF3229_01855</name>
</gene>
<evidence type="ECO:0000313" key="3">
    <source>
        <dbReference type="Proteomes" id="UP000070174"/>
    </source>
</evidence>
<evidence type="ECO:0000256" key="1">
    <source>
        <dbReference type="SAM" id="SignalP"/>
    </source>
</evidence>
<organism evidence="2">
    <name type="scientific">Peptoniphilus harei</name>
    <dbReference type="NCBI Taxonomy" id="54005"/>
    <lineage>
        <taxon>Bacteria</taxon>
        <taxon>Bacillati</taxon>
        <taxon>Bacillota</taxon>
        <taxon>Tissierellia</taxon>
        <taxon>Tissierellales</taxon>
        <taxon>Peptoniphilaceae</taxon>
        <taxon>Peptoniphilus</taxon>
    </lineage>
</organism>
<dbReference type="EMBL" id="LRQE01000050">
    <property type="protein sequence ID" value="KXA27784.1"/>
    <property type="molecule type" value="Genomic_DNA"/>
</dbReference>
<dbReference type="RefSeq" id="WP_060800756.1">
    <property type="nucleotide sequence ID" value="NZ_JASORO010000005.1"/>
</dbReference>
<comment type="caution">
    <text evidence="2">The sequence shown here is derived from an EMBL/GenBank/DDBJ whole genome shotgun (WGS) entry which is preliminary data.</text>
</comment>
<dbReference type="AlphaFoldDB" id="A0A133PGV5"/>
<feature type="chain" id="PRO_5007458352" evidence="1">
    <location>
        <begin position="24"/>
        <end position="218"/>
    </location>
</feature>
<accession>A0A133PGV5</accession>
<feature type="signal peptide" evidence="1">
    <location>
        <begin position="1"/>
        <end position="23"/>
    </location>
</feature>
<reference evidence="2 3" key="1">
    <citation type="submission" date="2016-01" db="EMBL/GenBank/DDBJ databases">
        <authorList>
            <person name="Oliw E.H."/>
        </authorList>
    </citation>
    <scope>NUCLEOTIDE SEQUENCE [LARGE SCALE GENOMIC DNA]</scope>
    <source>
        <strain evidence="2 3">CMW7756A</strain>
    </source>
</reference>
<protein>
    <submittedName>
        <fullName evidence="2">Uncharacterized protein</fullName>
    </submittedName>
</protein>
<sequence>MKKIYSLIIISLSILILSTNVFAFNNYDNQKADSDKYLKEYNDYIEFLEIEKNEVLKNVKEQLKGHENTGFYNSVLSDIQKMYEEKLGESIVFYSNRRYRVPNGAVFKREDKYMSAIDTYVPNKSIDRFMNNRVTYKDIIAFIIGTQKMENYFGSVGLAYSLIDFFGGSVYQNNAIRARDNGYGIQVTTYENKQEGGGTSFVVAWPSEPYVTTDGQRI</sequence>
<dbReference type="Proteomes" id="UP000070174">
    <property type="component" value="Unassembled WGS sequence"/>
</dbReference>
<evidence type="ECO:0000313" key="2">
    <source>
        <dbReference type="EMBL" id="KXA27784.1"/>
    </source>
</evidence>